<dbReference type="GO" id="GO:0003677">
    <property type="term" value="F:DNA binding"/>
    <property type="evidence" value="ECO:0007669"/>
    <property type="project" value="InterPro"/>
</dbReference>
<evidence type="ECO:0000256" key="1">
    <source>
        <dbReference type="ARBA" id="ARBA00010641"/>
    </source>
</evidence>
<dbReference type="AlphaFoldDB" id="A0A3M2LGS1"/>
<keyword evidence="4" id="KW-0804">Transcription</keyword>
<dbReference type="InterPro" id="IPR013324">
    <property type="entry name" value="RNA_pol_sigma_r3/r4-like"/>
</dbReference>
<organism evidence="8 9">
    <name type="scientific">Actinomadura harenae</name>
    <dbReference type="NCBI Taxonomy" id="2483351"/>
    <lineage>
        <taxon>Bacteria</taxon>
        <taxon>Bacillati</taxon>
        <taxon>Actinomycetota</taxon>
        <taxon>Actinomycetes</taxon>
        <taxon>Streptosporangiales</taxon>
        <taxon>Thermomonosporaceae</taxon>
        <taxon>Actinomadura</taxon>
    </lineage>
</organism>
<gene>
    <name evidence="8" type="ORF">EBO15_37975</name>
</gene>
<dbReference type="OrthoDB" id="5501064at2"/>
<dbReference type="Proteomes" id="UP000282674">
    <property type="component" value="Unassembled WGS sequence"/>
</dbReference>
<keyword evidence="3" id="KW-0731">Sigma factor</keyword>
<dbReference type="Gene3D" id="1.10.10.10">
    <property type="entry name" value="Winged helix-like DNA-binding domain superfamily/Winged helix DNA-binding domain"/>
    <property type="match status" value="1"/>
</dbReference>
<dbReference type="InterPro" id="IPR013249">
    <property type="entry name" value="RNA_pol_sigma70_r4_t2"/>
</dbReference>
<feature type="region of interest" description="Disordered" evidence="5">
    <location>
        <begin position="182"/>
        <end position="219"/>
    </location>
</feature>
<evidence type="ECO:0000256" key="2">
    <source>
        <dbReference type="ARBA" id="ARBA00023015"/>
    </source>
</evidence>
<keyword evidence="2" id="KW-0805">Transcription regulation</keyword>
<dbReference type="InterPro" id="IPR013325">
    <property type="entry name" value="RNA_pol_sigma_r2"/>
</dbReference>
<dbReference type="GO" id="GO:0016987">
    <property type="term" value="F:sigma factor activity"/>
    <property type="evidence" value="ECO:0007669"/>
    <property type="project" value="UniProtKB-KW"/>
</dbReference>
<reference evidence="8 9" key="1">
    <citation type="submission" date="2018-10" db="EMBL/GenBank/DDBJ databases">
        <title>Isolation from soil.</title>
        <authorList>
            <person name="Hu J."/>
        </authorList>
    </citation>
    <scope>NUCLEOTIDE SEQUENCE [LARGE SCALE GENOMIC DNA]</scope>
    <source>
        <strain evidence="8 9">NEAU-Ht49</strain>
    </source>
</reference>
<evidence type="ECO:0000256" key="4">
    <source>
        <dbReference type="ARBA" id="ARBA00023163"/>
    </source>
</evidence>
<comment type="caution">
    <text evidence="8">The sequence shown here is derived from an EMBL/GenBank/DDBJ whole genome shotgun (WGS) entry which is preliminary data.</text>
</comment>
<dbReference type="InterPro" id="IPR036388">
    <property type="entry name" value="WH-like_DNA-bd_sf"/>
</dbReference>
<evidence type="ECO:0000256" key="5">
    <source>
        <dbReference type="SAM" id="MobiDB-lite"/>
    </source>
</evidence>
<dbReference type="SUPFAM" id="SSF88946">
    <property type="entry name" value="Sigma2 domain of RNA polymerase sigma factors"/>
    <property type="match status" value="1"/>
</dbReference>
<proteinExistence type="inferred from homology"/>
<dbReference type="EMBL" id="RFFG01000129">
    <property type="protein sequence ID" value="RMI36672.1"/>
    <property type="molecule type" value="Genomic_DNA"/>
</dbReference>
<accession>A0A3M2LGS1</accession>
<comment type="similarity">
    <text evidence="1">Belongs to the sigma-70 factor family. ECF subfamily.</text>
</comment>
<feature type="domain" description="RNA polymerase sigma-70 region 2" evidence="6">
    <location>
        <begin position="33"/>
        <end position="100"/>
    </location>
</feature>
<dbReference type="Gene3D" id="1.10.1740.10">
    <property type="match status" value="1"/>
</dbReference>
<feature type="domain" description="RNA polymerase sigma factor 70 region 4 type 2" evidence="7">
    <location>
        <begin position="131"/>
        <end position="182"/>
    </location>
</feature>
<dbReference type="Pfam" id="PF04542">
    <property type="entry name" value="Sigma70_r2"/>
    <property type="match status" value="1"/>
</dbReference>
<dbReference type="InterPro" id="IPR007627">
    <property type="entry name" value="RNA_pol_sigma70_r2"/>
</dbReference>
<evidence type="ECO:0000256" key="3">
    <source>
        <dbReference type="ARBA" id="ARBA00023082"/>
    </source>
</evidence>
<evidence type="ECO:0000259" key="7">
    <source>
        <dbReference type="Pfam" id="PF08281"/>
    </source>
</evidence>
<dbReference type="InterPro" id="IPR039425">
    <property type="entry name" value="RNA_pol_sigma-70-like"/>
</dbReference>
<dbReference type="GO" id="GO:0006352">
    <property type="term" value="P:DNA-templated transcription initiation"/>
    <property type="evidence" value="ECO:0007669"/>
    <property type="project" value="InterPro"/>
</dbReference>
<dbReference type="NCBIfam" id="TIGR02937">
    <property type="entry name" value="sigma70-ECF"/>
    <property type="match status" value="1"/>
</dbReference>
<evidence type="ECO:0000313" key="9">
    <source>
        <dbReference type="Proteomes" id="UP000282674"/>
    </source>
</evidence>
<dbReference type="SUPFAM" id="SSF88659">
    <property type="entry name" value="Sigma3 and sigma4 domains of RNA polymerase sigma factors"/>
    <property type="match status" value="1"/>
</dbReference>
<dbReference type="Pfam" id="PF08281">
    <property type="entry name" value="Sigma70_r4_2"/>
    <property type="match status" value="1"/>
</dbReference>
<name>A0A3M2LGS1_9ACTN</name>
<dbReference type="PANTHER" id="PTHR43133:SF66">
    <property type="entry name" value="ECF RNA POLYMERASE SIGMA FACTOR SIGK"/>
    <property type="match status" value="1"/>
</dbReference>
<dbReference type="InterPro" id="IPR014284">
    <property type="entry name" value="RNA_pol_sigma-70_dom"/>
</dbReference>
<evidence type="ECO:0000313" key="8">
    <source>
        <dbReference type="EMBL" id="RMI36672.1"/>
    </source>
</evidence>
<dbReference type="PANTHER" id="PTHR43133">
    <property type="entry name" value="RNA POLYMERASE ECF-TYPE SIGMA FACTO"/>
    <property type="match status" value="1"/>
</dbReference>
<keyword evidence="9" id="KW-1185">Reference proteome</keyword>
<evidence type="ECO:0000259" key="6">
    <source>
        <dbReference type="Pfam" id="PF04542"/>
    </source>
</evidence>
<sequence>MAGVNEAAEADDGPLDRAVEAAREGDEAAFRLLYRDVQPRLLRYVRGMVGEDADDVTSEAWLQIARDVRTFEGGIDGFRGWAATIARHRALDHLRARSRRPVADQPIDELVTRPGEADTAVQAMDGLDTDRALALIAGLPADQGEAVMLRVVLGLSAPAAAKVLGKKPGAVRTAAYRGLRRLAGQLTRPRETAASARPDGHARARPGDGAAPRGAERDS</sequence>
<protein>
    <submittedName>
        <fullName evidence="8">RNA polymerase sigma factor</fullName>
    </submittedName>
</protein>